<gene>
    <name evidence="2" type="ORF">HAU20_08035</name>
    <name evidence="1" type="ORF">HAU43_07590</name>
</gene>
<keyword evidence="3" id="KW-1185">Reference proteome</keyword>
<dbReference type="Proteomes" id="UP000808038">
    <property type="component" value="Unassembled WGS sequence"/>
</dbReference>
<dbReference type="EMBL" id="JAAOCP010000009">
    <property type="protein sequence ID" value="MBJ7639329.1"/>
    <property type="molecule type" value="Genomic_DNA"/>
</dbReference>
<sequence length="305" mass="34331">MNEEQTQRYELLLAKGKEAYENHAFGPALDAFDEAYDLQQTPELNQLITRVLLADGQFKTAQLFADEFIDSYLESAELAELYVTVALKNQQFIAAREFVTWVAPDVAATLTTEIETAEETFRTEQKATLNTIARQFYHLSDGDAINQKERLIAADKLPLREYLVGARFALVDPFLPAIARVTVLDKLRRLQVTESVDMTWLDEKGMTIVPKDLQSLDEMPLFQTVVATLSGYEHEFGPATVHALVEQARLMLMIAYPAIDRVVENPRAWAAGLMAEAMGENAPTEPVEQQSWRAKLGQEMMGLMP</sequence>
<dbReference type="Proteomes" id="UP000728106">
    <property type="component" value="Unassembled WGS sequence"/>
</dbReference>
<dbReference type="AlphaFoldDB" id="A0A4Z0RJU8"/>
<evidence type="ECO:0008006" key="4">
    <source>
        <dbReference type="Google" id="ProtNLM"/>
    </source>
</evidence>
<comment type="caution">
    <text evidence="2">The sequence shown here is derived from an EMBL/GenBank/DDBJ whole genome shotgun (WGS) entry which is preliminary data.</text>
</comment>
<evidence type="ECO:0000313" key="3">
    <source>
        <dbReference type="Proteomes" id="UP000728106"/>
    </source>
</evidence>
<dbReference type="RefSeq" id="WP_003609960.1">
    <property type="nucleotide sequence ID" value="NZ_ALXH01000081.1"/>
</dbReference>
<reference evidence="2 3" key="2">
    <citation type="journal article" date="2021" name="Int. J. Food Microbiol.">
        <title>Safety demonstration of a microbial species for use in the food chain: Weissella confusa.</title>
        <authorList>
            <person name="Bourdichon F."/>
            <person name="Patrone V."/>
            <person name="Fontana A."/>
            <person name="Milani G."/>
            <person name="Morelli L."/>
        </authorList>
    </citation>
    <scope>NUCLEOTIDE SEQUENCE [LARGE SCALE GENOMIC DNA]</scope>
    <source>
        <strain evidence="1">CCUG 30943</strain>
        <strain evidence="2 3">CCUG 43002</strain>
    </source>
</reference>
<dbReference type="EMBL" id="JAAOCX010000009">
    <property type="protein sequence ID" value="MBJ7632945.1"/>
    <property type="molecule type" value="Genomic_DNA"/>
</dbReference>
<reference evidence="2" key="1">
    <citation type="submission" date="2020-02" db="EMBL/GenBank/DDBJ databases">
        <authorList>
            <person name="Fontana A."/>
            <person name="Patrone V."/>
            <person name="Morelli L."/>
        </authorList>
    </citation>
    <scope>NUCLEOTIDE SEQUENCE</scope>
    <source>
        <strain evidence="1">CCUG 30943</strain>
        <strain evidence="2">CCUG 43002</strain>
    </source>
</reference>
<organism evidence="2 3">
    <name type="scientific">Weissella confusa</name>
    <name type="common">Lactobacillus confusus</name>
    <dbReference type="NCBI Taxonomy" id="1583"/>
    <lineage>
        <taxon>Bacteria</taxon>
        <taxon>Bacillati</taxon>
        <taxon>Bacillota</taxon>
        <taxon>Bacilli</taxon>
        <taxon>Lactobacillales</taxon>
        <taxon>Lactobacillaceae</taxon>
        <taxon>Weissella</taxon>
    </lineage>
</organism>
<evidence type="ECO:0000313" key="1">
    <source>
        <dbReference type="EMBL" id="MBJ7632945.1"/>
    </source>
</evidence>
<proteinExistence type="predicted"/>
<name>A0A4Z0RJU8_WEICO</name>
<protein>
    <recommendedName>
        <fullName evidence="4">TPR repeat-containing protein</fullName>
    </recommendedName>
</protein>
<accession>A0A4Z0RJU8</accession>
<evidence type="ECO:0000313" key="2">
    <source>
        <dbReference type="EMBL" id="MBJ7639329.1"/>
    </source>
</evidence>